<dbReference type="InterPro" id="IPR018359">
    <property type="entry name" value="Bromodomain_CS"/>
</dbReference>
<dbReference type="PROSITE" id="PS00633">
    <property type="entry name" value="BROMODOMAIN_1"/>
    <property type="match status" value="1"/>
</dbReference>
<keyword evidence="1 2" id="KW-0103">Bromodomain</keyword>
<protein>
    <submittedName>
        <fullName evidence="4">Bromodomain-containing protein</fullName>
    </submittedName>
</protein>
<dbReference type="GO" id="GO:0006338">
    <property type="term" value="P:chromatin remodeling"/>
    <property type="evidence" value="ECO:0007669"/>
    <property type="project" value="TreeGrafter"/>
</dbReference>
<feature type="non-terminal residue" evidence="4">
    <location>
        <position position="1"/>
    </location>
</feature>
<dbReference type="SMART" id="SM00297">
    <property type="entry name" value="BROMO"/>
    <property type="match status" value="1"/>
</dbReference>
<dbReference type="InterPro" id="IPR050935">
    <property type="entry name" value="Bromo_chromatin_reader"/>
</dbReference>
<dbReference type="SUPFAM" id="SSF47370">
    <property type="entry name" value="Bromodomain"/>
    <property type="match status" value="1"/>
</dbReference>
<proteinExistence type="predicted"/>
<dbReference type="PRINTS" id="PR00503">
    <property type="entry name" value="BROMODOMAIN"/>
</dbReference>
<evidence type="ECO:0000313" key="4">
    <source>
        <dbReference type="EMBL" id="JAP93352.1"/>
    </source>
</evidence>
<dbReference type="Gene3D" id="1.20.920.10">
    <property type="entry name" value="Bromodomain-like"/>
    <property type="match status" value="1"/>
</dbReference>
<dbReference type="AlphaFoldDB" id="A0A146K918"/>
<accession>A0A146K918</accession>
<evidence type="ECO:0000256" key="1">
    <source>
        <dbReference type="ARBA" id="ARBA00023117"/>
    </source>
</evidence>
<gene>
    <name evidence="4" type="ORF">TPC1_14405</name>
</gene>
<sequence length="205" mass="23736">LNDEIKDKLQKAIIQTKSLACSQIFNEPVDVIGLGLHDYLDVIKQPMDFSTLYEELINYSTLGEFLQNAALIFNNCRQYNGSAANNFYIDAANNCEQQFVKNLNKIPELNNLNLQSFAKLATQPDIHQQFSVKRIQKLTLEMSQIEPQQLTQVIQWYCKEMGIKFKHEGLKIQFNTSDFHILEKVEKMVENYLKAAKVDKKKTRV</sequence>
<dbReference type="PANTHER" id="PTHR22880">
    <property type="entry name" value="FALZ-RELATED BROMODOMAIN-CONTAINING PROTEINS"/>
    <property type="match status" value="1"/>
</dbReference>
<dbReference type="PROSITE" id="PS50014">
    <property type="entry name" value="BROMODOMAIN_2"/>
    <property type="match status" value="1"/>
</dbReference>
<dbReference type="GO" id="GO:0006355">
    <property type="term" value="P:regulation of DNA-templated transcription"/>
    <property type="evidence" value="ECO:0007669"/>
    <property type="project" value="TreeGrafter"/>
</dbReference>
<reference evidence="4" key="1">
    <citation type="submission" date="2015-07" db="EMBL/GenBank/DDBJ databases">
        <title>Adaptation to a free-living lifestyle via gene acquisitions in the diplomonad Trepomonas sp. PC1.</title>
        <authorList>
            <person name="Xu F."/>
            <person name="Jerlstrom-Hultqvist J."/>
            <person name="Kolisko M."/>
            <person name="Simpson A.G.B."/>
            <person name="Roger A.J."/>
            <person name="Svard S.G."/>
            <person name="Andersson J.O."/>
        </authorList>
    </citation>
    <scope>NUCLEOTIDE SEQUENCE</scope>
    <source>
        <strain evidence="4">PC1</strain>
    </source>
</reference>
<evidence type="ECO:0000256" key="2">
    <source>
        <dbReference type="PROSITE-ProRule" id="PRU00035"/>
    </source>
</evidence>
<dbReference type="EMBL" id="GDID01003254">
    <property type="protein sequence ID" value="JAP93352.1"/>
    <property type="molecule type" value="Transcribed_RNA"/>
</dbReference>
<feature type="domain" description="Bromo" evidence="3">
    <location>
        <begin position="17"/>
        <end position="87"/>
    </location>
</feature>
<dbReference type="PANTHER" id="PTHR22880:SF225">
    <property type="entry name" value="BROMODOMAIN-CONTAINING PROTEIN BET-1-RELATED"/>
    <property type="match status" value="1"/>
</dbReference>
<dbReference type="Pfam" id="PF00439">
    <property type="entry name" value="Bromodomain"/>
    <property type="match status" value="1"/>
</dbReference>
<evidence type="ECO:0000259" key="3">
    <source>
        <dbReference type="PROSITE" id="PS50014"/>
    </source>
</evidence>
<dbReference type="InterPro" id="IPR036427">
    <property type="entry name" value="Bromodomain-like_sf"/>
</dbReference>
<name>A0A146K918_9EUKA</name>
<dbReference type="GO" id="GO:0005634">
    <property type="term" value="C:nucleus"/>
    <property type="evidence" value="ECO:0007669"/>
    <property type="project" value="TreeGrafter"/>
</dbReference>
<dbReference type="GO" id="GO:0000785">
    <property type="term" value="C:chromatin"/>
    <property type="evidence" value="ECO:0007669"/>
    <property type="project" value="TreeGrafter"/>
</dbReference>
<organism evidence="4">
    <name type="scientific">Trepomonas sp. PC1</name>
    <dbReference type="NCBI Taxonomy" id="1076344"/>
    <lineage>
        <taxon>Eukaryota</taxon>
        <taxon>Metamonada</taxon>
        <taxon>Diplomonadida</taxon>
        <taxon>Hexamitidae</taxon>
        <taxon>Hexamitinae</taxon>
        <taxon>Trepomonas</taxon>
    </lineage>
</organism>
<dbReference type="InterPro" id="IPR001487">
    <property type="entry name" value="Bromodomain"/>
</dbReference>